<dbReference type="SUPFAM" id="SSF55904">
    <property type="entry name" value="Ornithine decarboxylase C-terminal domain"/>
    <property type="match status" value="1"/>
</dbReference>
<evidence type="ECO:0000313" key="2">
    <source>
        <dbReference type="EMBL" id="TFD67753.1"/>
    </source>
</evidence>
<sequence length="60" mass="6195">MGVVSADTIAGYPPGIPNLLPGKEITQAGLEYLQAVAASPNDHVRGTYDSGVTQLRVVVS</sequence>
<dbReference type="AlphaFoldDB" id="A0A4R9APR6"/>
<dbReference type="Pfam" id="PF03711">
    <property type="entry name" value="OKR_DC_1_C"/>
    <property type="match status" value="1"/>
</dbReference>
<dbReference type="GO" id="GO:0003824">
    <property type="term" value="F:catalytic activity"/>
    <property type="evidence" value="ECO:0007669"/>
    <property type="project" value="InterPro"/>
</dbReference>
<comment type="caution">
    <text evidence="2">The sequence shown here is derived from an EMBL/GenBank/DDBJ whole genome shotgun (WGS) entry which is preliminary data.</text>
</comment>
<organism evidence="2 3">
    <name type="scientific">Cryobacterium ruanii</name>
    <dbReference type="NCBI Taxonomy" id="1259197"/>
    <lineage>
        <taxon>Bacteria</taxon>
        <taxon>Bacillati</taxon>
        <taxon>Actinomycetota</taxon>
        <taxon>Actinomycetes</taxon>
        <taxon>Micrococcales</taxon>
        <taxon>Microbacteriaceae</taxon>
        <taxon>Cryobacterium</taxon>
    </lineage>
</organism>
<keyword evidence="3" id="KW-1185">Reference proteome</keyword>
<dbReference type="RefSeq" id="WP_134554452.1">
    <property type="nucleotide sequence ID" value="NZ_SOHK01000007.1"/>
</dbReference>
<gene>
    <name evidence="2" type="ORF">E3T47_03795</name>
</gene>
<dbReference type="InterPro" id="IPR008286">
    <property type="entry name" value="Prn/Lys/Arg_de-COase_C"/>
</dbReference>
<reference evidence="2 3" key="1">
    <citation type="submission" date="2019-03" db="EMBL/GenBank/DDBJ databases">
        <title>Genomics of glacier-inhabiting Cryobacterium strains.</title>
        <authorList>
            <person name="Liu Q."/>
            <person name="Xin Y.-H."/>
        </authorList>
    </citation>
    <scope>NUCLEOTIDE SEQUENCE [LARGE SCALE GENOMIC DNA]</scope>
    <source>
        <strain evidence="2 3">Sr36</strain>
    </source>
</reference>
<protein>
    <recommendedName>
        <fullName evidence="1">Orn/Lys/Arg decarboxylase C-terminal domain-containing protein</fullName>
    </recommendedName>
</protein>
<proteinExistence type="predicted"/>
<dbReference type="Proteomes" id="UP000298154">
    <property type="component" value="Unassembled WGS sequence"/>
</dbReference>
<dbReference type="EMBL" id="SOHK01000007">
    <property type="protein sequence ID" value="TFD67753.1"/>
    <property type="molecule type" value="Genomic_DNA"/>
</dbReference>
<evidence type="ECO:0000313" key="3">
    <source>
        <dbReference type="Proteomes" id="UP000298154"/>
    </source>
</evidence>
<evidence type="ECO:0000259" key="1">
    <source>
        <dbReference type="Pfam" id="PF03711"/>
    </source>
</evidence>
<accession>A0A4R9APR6</accession>
<feature type="domain" description="Orn/Lys/Arg decarboxylase C-terminal" evidence="1">
    <location>
        <begin position="2"/>
        <end position="39"/>
    </location>
</feature>
<name>A0A4R9APR6_9MICO</name>
<dbReference type="OrthoDB" id="9815233at2"/>
<dbReference type="Gene3D" id="3.90.105.10">
    <property type="entry name" value="Molybdopterin biosynthesis moea protein, domain 2"/>
    <property type="match status" value="1"/>
</dbReference>
<dbReference type="InterPro" id="IPR036633">
    <property type="entry name" value="Prn/Lys/Arg_de-COase_C_sf"/>
</dbReference>